<evidence type="ECO:0000256" key="5">
    <source>
        <dbReference type="SAM" id="MobiDB-lite"/>
    </source>
</evidence>
<comment type="caution">
    <text evidence="7">The sequence shown here is derived from an EMBL/GenBank/DDBJ whole genome shotgun (WGS) entry which is preliminary data.</text>
</comment>
<evidence type="ECO:0000313" key="7">
    <source>
        <dbReference type="EMBL" id="TRM61822.1"/>
    </source>
</evidence>
<feature type="region of interest" description="Disordered" evidence="5">
    <location>
        <begin position="418"/>
        <end position="483"/>
    </location>
</feature>
<evidence type="ECO:0000256" key="4">
    <source>
        <dbReference type="ARBA" id="ARBA00023136"/>
    </source>
</evidence>
<sequence length="483" mass="51502">MSQRRPPRSPRVYPSQDPSSSGQGASAAPPTGQAAASRAGYPASQAAHSPSRAGYSPSRPGHSPSRGGYSSSAIGPPSSSSPASSTFPASPSAFLAPAGFPASSGFPASPAGYPPSSPGFPAPPATYTSARAAYPKFLSLQETVWLQLTWAWHGLRDAFRWDLVYATIMSDQEIRANIVKSLLLNLLSLASIYGFDLLLAPLLHGQTRWVHRNVGWFYQALWLLPVVGTSFYLNSTWCTLIAKRTFALQHGSRAAAPPSQSYAGMLRAIATSAYRGVMVITSVALSLALGMVPRVGRPMELAFLCWVDAFVWIARNMALARRVRYLEERWAYFFAFGLPASLLCTCGTGLANGAIFALVFPMYIIMAMRARPVPTDPYNPGSSETHHPSPFVPIRLRVFALVMWLNDWVVRAVSVGGGGKARGHDGGNAKPTGHRRGMSDGAEESLEQGESGSGGLGGSGSASRAFAARPTATRVQIGRRKAD</sequence>
<evidence type="ECO:0000256" key="2">
    <source>
        <dbReference type="ARBA" id="ARBA00022692"/>
    </source>
</evidence>
<keyword evidence="4 6" id="KW-0472">Membrane</keyword>
<accession>A0A550CAJ0</accession>
<dbReference type="PANTHER" id="PTHR21389:SF0">
    <property type="entry name" value="ETOPOSIDE-INDUCED PROTEIN 2.4 HOMOLOG"/>
    <property type="match status" value="1"/>
</dbReference>
<reference evidence="7 8" key="1">
    <citation type="journal article" date="2019" name="New Phytol.">
        <title>Comparative genomics reveals unique wood-decay strategies and fruiting body development in the Schizophyllaceae.</title>
        <authorList>
            <person name="Almasi E."/>
            <person name="Sahu N."/>
            <person name="Krizsan K."/>
            <person name="Balint B."/>
            <person name="Kovacs G.M."/>
            <person name="Kiss B."/>
            <person name="Cseklye J."/>
            <person name="Drula E."/>
            <person name="Henrissat B."/>
            <person name="Nagy I."/>
            <person name="Chovatia M."/>
            <person name="Adam C."/>
            <person name="LaButti K."/>
            <person name="Lipzen A."/>
            <person name="Riley R."/>
            <person name="Grigoriev I.V."/>
            <person name="Nagy L.G."/>
        </authorList>
    </citation>
    <scope>NUCLEOTIDE SEQUENCE [LARGE SCALE GENOMIC DNA]</scope>
    <source>
        <strain evidence="7 8">NL-1724</strain>
    </source>
</reference>
<dbReference type="EMBL" id="VDMD01000015">
    <property type="protein sequence ID" value="TRM61822.1"/>
    <property type="molecule type" value="Genomic_DNA"/>
</dbReference>
<dbReference type="PANTHER" id="PTHR21389">
    <property type="entry name" value="P53 INDUCED PROTEIN"/>
    <property type="match status" value="1"/>
</dbReference>
<dbReference type="GO" id="GO:0016236">
    <property type="term" value="P:macroautophagy"/>
    <property type="evidence" value="ECO:0007669"/>
    <property type="project" value="TreeGrafter"/>
</dbReference>
<dbReference type="GO" id="GO:0005783">
    <property type="term" value="C:endoplasmic reticulum"/>
    <property type="evidence" value="ECO:0007669"/>
    <property type="project" value="TreeGrafter"/>
</dbReference>
<feature type="transmembrane region" description="Helical" evidence="6">
    <location>
        <begin position="182"/>
        <end position="204"/>
    </location>
</feature>
<dbReference type="GO" id="GO:0016020">
    <property type="term" value="C:membrane"/>
    <property type="evidence" value="ECO:0007669"/>
    <property type="project" value="UniProtKB-SubCell"/>
</dbReference>
<protein>
    <submittedName>
        <fullName evidence="7">Etoposide-induced protein 2.4-domain-containing protein</fullName>
    </submittedName>
</protein>
<dbReference type="AlphaFoldDB" id="A0A550CAJ0"/>
<organism evidence="7 8">
    <name type="scientific">Schizophyllum amplum</name>
    <dbReference type="NCBI Taxonomy" id="97359"/>
    <lineage>
        <taxon>Eukaryota</taxon>
        <taxon>Fungi</taxon>
        <taxon>Dikarya</taxon>
        <taxon>Basidiomycota</taxon>
        <taxon>Agaricomycotina</taxon>
        <taxon>Agaricomycetes</taxon>
        <taxon>Agaricomycetidae</taxon>
        <taxon>Agaricales</taxon>
        <taxon>Schizophyllaceae</taxon>
        <taxon>Schizophyllum</taxon>
    </lineage>
</organism>
<comment type="subcellular location">
    <subcellularLocation>
        <location evidence="1">Membrane</location>
        <topology evidence="1">Multi-pass membrane protein</topology>
    </subcellularLocation>
</comment>
<feature type="transmembrane region" description="Helical" evidence="6">
    <location>
        <begin position="330"/>
        <end position="363"/>
    </location>
</feature>
<gene>
    <name evidence="7" type="ORF">BD626DRAFT_405028</name>
</gene>
<feature type="region of interest" description="Disordered" evidence="5">
    <location>
        <begin position="1"/>
        <end position="87"/>
    </location>
</feature>
<feature type="transmembrane region" description="Helical" evidence="6">
    <location>
        <begin position="301"/>
        <end position="318"/>
    </location>
</feature>
<feature type="transmembrane region" description="Helical" evidence="6">
    <location>
        <begin position="216"/>
        <end position="234"/>
    </location>
</feature>
<feature type="compositionally biased region" description="Low complexity" evidence="5">
    <location>
        <begin position="54"/>
        <end position="87"/>
    </location>
</feature>
<keyword evidence="2 6" id="KW-0812">Transmembrane</keyword>
<evidence type="ECO:0000313" key="8">
    <source>
        <dbReference type="Proteomes" id="UP000320762"/>
    </source>
</evidence>
<feature type="compositionally biased region" description="Low complexity" evidence="5">
    <location>
        <begin position="9"/>
        <end position="37"/>
    </location>
</feature>
<evidence type="ECO:0000256" key="6">
    <source>
        <dbReference type="SAM" id="Phobius"/>
    </source>
</evidence>
<keyword evidence="8" id="KW-1185">Reference proteome</keyword>
<dbReference type="Proteomes" id="UP000320762">
    <property type="component" value="Unassembled WGS sequence"/>
</dbReference>
<evidence type="ECO:0000256" key="1">
    <source>
        <dbReference type="ARBA" id="ARBA00004141"/>
    </source>
</evidence>
<dbReference type="InterPro" id="IPR059112">
    <property type="entry name" value="CysZ/EI24"/>
</dbReference>
<evidence type="ECO:0000256" key="3">
    <source>
        <dbReference type="ARBA" id="ARBA00022989"/>
    </source>
</evidence>
<dbReference type="Pfam" id="PF07264">
    <property type="entry name" value="EI24"/>
    <property type="match status" value="1"/>
</dbReference>
<name>A0A550CAJ0_9AGAR</name>
<keyword evidence="3 6" id="KW-1133">Transmembrane helix</keyword>
<dbReference type="OrthoDB" id="266518at2759"/>
<feature type="transmembrane region" description="Helical" evidence="6">
    <location>
        <begin position="273"/>
        <end position="295"/>
    </location>
</feature>
<proteinExistence type="predicted"/>
<feature type="compositionally biased region" description="Gly residues" evidence="5">
    <location>
        <begin position="451"/>
        <end position="460"/>
    </location>
</feature>